<dbReference type="STRING" id="945553.A0A0D2P465"/>
<evidence type="ECO:0008006" key="3">
    <source>
        <dbReference type="Google" id="ProtNLM"/>
    </source>
</evidence>
<protein>
    <recommendedName>
        <fullName evidence="3">F-box domain-containing protein</fullName>
    </recommendedName>
</protein>
<dbReference type="InterPro" id="IPR032675">
    <property type="entry name" value="LRR_dom_sf"/>
</dbReference>
<dbReference type="EMBL" id="KN817542">
    <property type="protein sequence ID" value="KJA23501.1"/>
    <property type="molecule type" value="Genomic_DNA"/>
</dbReference>
<sequence length="551" mass="62703">MVFGNLDLMEIVFDAFPISHHYSHSRKKLLLWAALTSKDFLDPAMNVLWRSLNSISPILDLIPIPENWTATNEDLSKMDVVSVKDLITQRADQYRRRVRHLTLTDLDEEHTNIADYIDIFNRFPPEFRLLPCLRSFTAIDLNEFGWEHLQGLCRIPSPTLSKVDLIGVGGSELHVETFLARLSRMKPGSLVTLTMRVLQRQLIENCLQVLQQFSSLSRLSLVLAVGHKADRAVEILTKAVARVLTLRDLTLECSCDRRRNLVIPSTVFPTELPLLDKLERLKVVGSSVFVCAVVGAISKHIPNLKALSLETWVSSEDQNLAMFEHCFTNAVTHFASVEWFVLDVDTEDSPFHWNALGFIRKWKSLKHLDIFAPTVVVDRNGDQPLSDLLVRLPDGLDSLECLRLDVRYWTQLEQLCLATKYMFLSFPRIAECCPRLLSLEIYVPFPIDPVELEIMERALILDVDPDPEHALVPSGAMSHGLEWLIFRQPIRTELVIHKPSLESAMVVGRYLAVVFPQLKYVDFNGIVPFVGKGWCNTVAGITGAHEHNWRD</sequence>
<reference evidence="2" key="1">
    <citation type="submission" date="2014-04" db="EMBL/GenBank/DDBJ databases">
        <title>Evolutionary Origins and Diversification of the Mycorrhizal Mutualists.</title>
        <authorList>
            <consortium name="DOE Joint Genome Institute"/>
            <consortium name="Mycorrhizal Genomics Consortium"/>
            <person name="Kohler A."/>
            <person name="Kuo A."/>
            <person name="Nagy L.G."/>
            <person name="Floudas D."/>
            <person name="Copeland A."/>
            <person name="Barry K.W."/>
            <person name="Cichocki N."/>
            <person name="Veneault-Fourrey C."/>
            <person name="LaButti K."/>
            <person name="Lindquist E.A."/>
            <person name="Lipzen A."/>
            <person name="Lundell T."/>
            <person name="Morin E."/>
            <person name="Murat C."/>
            <person name="Riley R."/>
            <person name="Ohm R."/>
            <person name="Sun H."/>
            <person name="Tunlid A."/>
            <person name="Henrissat B."/>
            <person name="Grigoriev I.V."/>
            <person name="Hibbett D.S."/>
            <person name="Martin F."/>
        </authorList>
    </citation>
    <scope>NUCLEOTIDE SEQUENCE [LARGE SCALE GENOMIC DNA]</scope>
    <source>
        <strain evidence="2">FD-334 SS-4</strain>
    </source>
</reference>
<proteinExistence type="predicted"/>
<dbReference type="Gene3D" id="3.80.10.10">
    <property type="entry name" value="Ribonuclease Inhibitor"/>
    <property type="match status" value="1"/>
</dbReference>
<accession>A0A0D2P465</accession>
<evidence type="ECO:0000313" key="2">
    <source>
        <dbReference type="Proteomes" id="UP000054270"/>
    </source>
</evidence>
<dbReference type="Proteomes" id="UP000054270">
    <property type="component" value="Unassembled WGS sequence"/>
</dbReference>
<organism evidence="1 2">
    <name type="scientific">Hypholoma sublateritium (strain FD-334 SS-4)</name>
    <dbReference type="NCBI Taxonomy" id="945553"/>
    <lineage>
        <taxon>Eukaryota</taxon>
        <taxon>Fungi</taxon>
        <taxon>Dikarya</taxon>
        <taxon>Basidiomycota</taxon>
        <taxon>Agaricomycotina</taxon>
        <taxon>Agaricomycetes</taxon>
        <taxon>Agaricomycetidae</taxon>
        <taxon>Agaricales</taxon>
        <taxon>Agaricineae</taxon>
        <taxon>Strophariaceae</taxon>
        <taxon>Hypholoma</taxon>
    </lineage>
</organism>
<gene>
    <name evidence="1" type="ORF">HYPSUDRAFT_76870</name>
</gene>
<evidence type="ECO:0000313" key="1">
    <source>
        <dbReference type="EMBL" id="KJA23501.1"/>
    </source>
</evidence>
<name>A0A0D2P465_HYPSF</name>
<dbReference type="AlphaFoldDB" id="A0A0D2P465"/>
<keyword evidence="2" id="KW-1185">Reference proteome</keyword>
<dbReference type="OrthoDB" id="2631350at2759"/>
<dbReference type="SUPFAM" id="SSF52047">
    <property type="entry name" value="RNI-like"/>
    <property type="match status" value="1"/>
</dbReference>
<dbReference type="OMA" id="PRIAECC"/>